<accession>A0ACB9PEW5</accession>
<sequence>MKFFSRSPAAGICEVCQPCMSPTIWISLALSLQINGGSDTKLEQDYPAVLVSLKKHFGLQYLQTKEIVIHLKIIESELRNVFQVLQNQG</sequence>
<keyword evidence="2" id="KW-1185">Reference proteome</keyword>
<evidence type="ECO:0000313" key="1">
    <source>
        <dbReference type="EMBL" id="KAI4347352.1"/>
    </source>
</evidence>
<gene>
    <name evidence="1" type="ORF">L6164_008168</name>
</gene>
<organism evidence="1 2">
    <name type="scientific">Bauhinia variegata</name>
    <name type="common">Purple orchid tree</name>
    <name type="synonym">Phanera variegata</name>
    <dbReference type="NCBI Taxonomy" id="167791"/>
    <lineage>
        <taxon>Eukaryota</taxon>
        <taxon>Viridiplantae</taxon>
        <taxon>Streptophyta</taxon>
        <taxon>Embryophyta</taxon>
        <taxon>Tracheophyta</taxon>
        <taxon>Spermatophyta</taxon>
        <taxon>Magnoliopsida</taxon>
        <taxon>eudicotyledons</taxon>
        <taxon>Gunneridae</taxon>
        <taxon>Pentapetalae</taxon>
        <taxon>rosids</taxon>
        <taxon>fabids</taxon>
        <taxon>Fabales</taxon>
        <taxon>Fabaceae</taxon>
        <taxon>Cercidoideae</taxon>
        <taxon>Cercideae</taxon>
        <taxon>Bauhiniinae</taxon>
        <taxon>Bauhinia</taxon>
    </lineage>
</organism>
<dbReference type="EMBL" id="CM039429">
    <property type="protein sequence ID" value="KAI4347352.1"/>
    <property type="molecule type" value="Genomic_DNA"/>
</dbReference>
<dbReference type="Proteomes" id="UP000828941">
    <property type="component" value="Chromosome 4"/>
</dbReference>
<reference evidence="1 2" key="1">
    <citation type="journal article" date="2022" name="DNA Res.">
        <title>Chromosomal-level genome assembly of the orchid tree Bauhinia variegata (Leguminosae; Cercidoideae) supports the allotetraploid origin hypothesis of Bauhinia.</title>
        <authorList>
            <person name="Zhong Y."/>
            <person name="Chen Y."/>
            <person name="Zheng D."/>
            <person name="Pang J."/>
            <person name="Liu Y."/>
            <person name="Luo S."/>
            <person name="Meng S."/>
            <person name="Qian L."/>
            <person name="Wei D."/>
            <person name="Dai S."/>
            <person name="Zhou R."/>
        </authorList>
    </citation>
    <scope>NUCLEOTIDE SEQUENCE [LARGE SCALE GENOMIC DNA]</scope>
    <source>
        <strain evidence="1">BV-YZ2020</strain>
    </source>
</reference>
<evidence type="ECO:0000313" key="2">
    <source>
        <dbReference type="Proteomes" id="UP000828941"/>
    </source>
</evidence>
<proteinExistence type="predicted"/>
<comment type="caution">
    <text evidence="1">The sequence shown here is derived from an EMBL/GenBank/DDBJ whole genome shotgun (WGS) entry which is preliminary data.</text>
</comment>
<protein>
    <submittedName>
        <fullName evidence="1">Uncharacterized protein</fullName>
    </submittedName>
</protein>
<name>A0ACB9PEW5_BAUVA</name>